<dbReference type="GO" id="GO:0043200">
    <property type="term" value="P:response to amino acid"/>
    <property type="evidence" value="ECO:0007669"/>
    <property type="project" value="TreeGrafter"/>
</dbReference>
<evidence type="ECO:0000256" key="3">
    <source>
        <dbReference type="ARBA" id="ARBA00023163"/>
    </source>
</evidence>
<dbReference type="InterPro" id="IPR011008">
    <property type="entry name" value="Dimeric_a/b-barrel"/>
</dbReference>
<dbReference type="OrthoDB" id="9811243at2"/>
<dbReference type="PROSITE" id="PS50956">
    <property type="entry name" value="HTH_ASNC_2"/>
    <property type="match status" value="1"/>
</dbReference>
<dbReference type="PANTHER" id="PTHR30154:SF34">
    <property type="entry name" value="TRANSCRIPTIONAL REGULATOR AZLB"/>
    <property type="match status" value="1"/>
</dbReference>
<keyword evidence="2" id="KW-0238">DNA-binding</keyword>
<gene>
    <name evidence="5" type="ORF">EJC49_14205</name>
</gene>
<dbReference type="EMBL" id="RWKW01000051">
    <property type="protein sequence ID" value="RST85691.1"/>
    <property type="molecule type" value="Genomic_DNA"/>
</dbReference>
<dbReference type="InterPro" id="IPR036390">
    <property type="entry name" value="WH_DNA-bd_sf"/>
</dbReference>
<evidence type="ECO:0000313" key="6">
    <source>
        <dbReference type="Proteomes" id="UP000278398"/>
    </source>
</evidence>
<dbReference type="CDD" id="cd00090">
    <property type="entry name" value="HTH_ARSR"/>
    <property type="match status" value="1"/>
</dbReference>
<proteinExistence type="predicted"/>
<sequence length="181" mass="20728">MAQDRPQSGDIVRWKAARRQDLPQGDIWVEKLEEQDRRILNALQADSRLSNQDLAQRAGMSASACWRRVRALEDAGIIRRYCAIVDPPAVGMTFHAIVHVTLSRHDERHVETFISEVRRRPEVLDCHATTGEADYHLRVVCTDLAAYNEFLERFLFRLPGIANVRTNLVLKEIKQETAIAL</sequence>
<dbReference type="Proteomes" id="UP000278398">
    <property type="component" value="Unassembled WGS sequence"/>
</dbReference>
<keyword evidence="1" id="KW-0805">Transcription regulation</keyword>
<dbReference type="InterPro" id="IPR000485">
    <property type="entry name" value="AsnC-type_HTH_dom"/>
</dbReference>
<organism evidence="5 6">
    <name type="scientific">Aquibium carbonis</name>
    <dbReference type="NCBI Taxonomy" id="2495581"/>
    <lineage>
        <taxon>Bacteria</taxon>
        <taxon>Pseudomonadati</taxon>
        <taxon>Pseudomonadota</taxon>
        <taxon>Alphaproteobacteria</taxon>
        <taxon>Hyphomicrobiales</taxon>
        <taxon>Phyllobacteriaceae</taxon>
        <taxon>Aquibium</taxon>
    </lineage>
</organism>
<dbReference type="PRINTS" id="PR00033">
    <property type="entry name" value="HTHASNC"/>
</dbReference>
<dbReference type="InterPro" id="IPR019888">
    <property type="entry name" value="Tscrpt_reg_AsnC-like"/>
</dbReference>
<keyword evidence="6" id="KW-1185">Reference proteome</keyword>
<dbReference type="SUPFAM" id="SSF46785">
    <property type="entry name" value="Winged helix' DNA-binding domain"/>
    <property type="match status" value="1"/>
</dbReference>
<dbReference type="PANTHER" id="PTHR30154">
    <property type="entry name" value="LEUCINE-RESPONSIVE REGULATORY PROTEIN"/>
    <property type="match status" value="1"/>
</dbReference>
<dbReference type="AlphaFoldDB" id="A0A3R9ZR11"/>
<evidence type="ECO:0000313" key="5">
    <source>
        <dbReference type="EMBL" id="RST85691.1"/>
    </source>
</evidence>
<dbReference type="Gene3D" id="1.10.10.10">
    <property type="entry name" value="Winged helix-like DNA-binding domain superfamily/Winged helix DNA-binding domain"/>
    <property type="match status" value="1"/>
</dbReference>
<dbReference type="SUPFAM" id="SSF54909">
    <property type="entry name" value="Dimeric alpha+beta barrel"/>
    <property type="match status" value="1"/>
</dbReference>
<dbReference type="GO" id="GO:0005829">
    <property type="term" value="C:cytosol"/>
    <property type="evidence" value="ECO:0007669"/>
    <property type="project" value="TreeGrafter"/>
</dbReference>
<protein>
    <submittedName>
        <fullName evidence="5">Lrp/AsnC family transcriptional regulator</fullName>
    </submittedName>
</protein>
<dbReference type="GO" id="GO:0043565">
    <property type="term" value="F:sequence-specific DNA binding"/>
    <property type="evidence" value="ECO:0007669"/>
    <property type="project" value="InterPro"/>
</dbReference>
<dbReference type="InterPro" id="IPR019887">
    <property type="entry name" value="Tscrpt_reg_AsnC/Lrp_C"/>
</dbReference>
<feature type="domain" description="HTH asnC-type" evidence="4">
    <location>
        <begin position="32"/>
        <end position="93"/>
    </location>
</feature>
<dbReference type="InterPro" id="IPR011991">
    <property type="entry name" value="ArsR-like_HTH"/>
</dbReference>
<name>A0A3R9ZR11_9HYPH</name>
<evidence type="ECO:0000259" key="4">
    <source>
        <dbReference type="PROSITE" id="PS50956"/>
    </source>
</evidence>
<dbReference type="InterPro" id="IPR036388">
    <property type="entry name" value="WH-like_DNA-bd_sf"/>
</dbReference>
<reference evidence="5 6" key="1">
    <citation type="submission" date="2018-12" db="EMBL/GenBank/DDBJ databases">
        <title>Mesorhizobium carbonis sp. nov., isolated from coal mine water.</title>
        <authorList>
            <person name="Xin W."/>
            <person name="Xu Z."/>
            <person name="Xiang F."/>
            <person name="Zhang J."/>
            <person name="Xi L."/>
            <person name="Liu J."/>
        </authorList>
    </citation>
    <scope>NUCLEOTIDE SEQUENCE [LARGE SCALE GENOMIC DNA]</scope>
    <source>
        <strain evidence="5 6">B2.3</strain>
    </source>
</reference>
<evidence type="ECO:0000256" key="2">
    <source>
        <dbReference type="ARBA" id="ARBA00023125"/>
    </source>
</evidence>
<dbReference type="Gene3D" id="3.30.70.920">
    <property type="match status" value="1"/>
</dbReference>
<accession>A0A3R9ZR11</accession>
<dbReference type="Pfam" id="PF13412">
    <property type="entry name" value="HTH_24"/>
    <property type="match status" value="1"/>
</dbReference>
<dbReference type="Pfam" id="PF01037">
    <property type="entry name" value="AsnC_trans_reg"/>
    <property type="match status" value="1"/>
</dbReference>
<keyword evidence="3" id="KW-0804">Transcription</keyword>
<dbReference type="GO" id="GO:0006355">
    <property type="term" value="P:regulation of DNA-templated transcription"/>
    <property type="evidence" value="ECO:0007669"/>
    <property type="project" value="UniProtKB-ARBA"/>
</dbReference>
<evidence type="ECO:0000256" key="1">
    <source>
        <dbReference type="ARBA" id="ARBA00023015"/>
    </source>
</evidence>
<comment type="caution">
    <text evidence="5">The sequence shown here is derived from an EMBL/GenBank/DDBJ whole genome shotgun (WGS) entry which is preliminary data.</text>
</comment>
<dbReference type="SMART" id="SM00344">
    <property type="entry name" value="HTH_ASNC"/>
    <property type="match status" value="1"/>
</dbReference>